<accession>A0A839PUS1</accession>
<dbReference type="EMBL" id="JACHVT010000003">
    <property type="protein sequence ID" value="MBB2986504.1"/>
    <property type="molecule type" value="Genomic_DNA"/>
</dbReference>
<keyword evidence="2" id="KW-1133">Transmembrane helix</keyword>
<protein>
    <submittedName>
        <fullName evidence="3">Thiosulfate dehydrogenase [quinone] large subunit</fullName>
        <ecNumber evidence="3">1.8.5.2</ecNumber>
    </submittedName>
</protein>
<reference evidence="3 4" key="1">
    <citation type="submission" date="2020-08" db="EMBL/GenBank/DDBJ databases">
        <title>Genomic Encyclopedia of Type Strains, Phase IV (KMG-V): Genome sequencing to study the core and pangenomes of soil and plant-associated prokaryotes.</title>
        <authorList>
            <person name="Whitman W."/>
        </authorList>
    </citation>
    <scope>NUCLEOTIDE SEQUENCE [LARGE SCALE GENOMIC DNA]</scope>
    <source>
        <strain evidence="3 4">B3ACCR2</strain>
    </source>
</reference>
<feature type="compositionally biased region" description="Pro residues" evidence="1">
    <location>
        <begin position="10"/>
        <end position="35"/>
    </location>
</feature>
<feature type="transmembrane region" description="Helical" evidence="2">
    <location>
        <begin position="170"/>
        <end position="190"/>
    </location>
</feature>
<gene>
    <name evidence="3" type="ORF">FHW14_001658</name>
</gene>
<dbReference type="EC" id="1.8.5.2" evidence="3"/>
<name>A0A839PUS1_9MICO</name>
<keyword evidence="2" id="KW-0472">Membrane</keyword>
<comment type="caution">
    <text evidence="3">The sequence shown here is derived from an EMBL/GenBank/DDBJ whole genome shotgun (WGS) entry which is preliminary data.</text>
</comment>
<dbReference type="AlphaFoldDB" id="A0A839PUS1"/>
<organism evidence="3 4">
    <name type="scientific">Terracoccus luteus</name>
    <dbReference type="NCBI Taxonomy" id="53356"/>
    <lineage>
        <taxon>Bacteria</taxon>
        <taxon>Bacillati</taxon>
        <taxon>Actinomycetota</taxon>
        <taxon>Actinomycetes</taxon>
        <taxon>Micrococcales</taxon>
        <taxon>Intrasporangiaceae</taxon>
        <taxon>Terracoccus</taxon>
    </lineage>
</organism>
<proteinExistence type="predicted"/>
<feature type="transmembrane region" description="Helical" evidence="2">
    <location>
        <begin position="46"/>
        <end position="64"/>
    </location>
</feature>
<sequence>MNTFIATSPPTAPKTPAPPRLPADPSPPKPRPPRSPLGGGTGTGDVVLAVTRVALGGIFVWAFLDKLVGLGYTTSSERSVLSGGSPTRGFLSTVSAGPLQGFFSAMAGNVLVDTLFMLSLIAIGVALVAGAGLRIAAVANVVLMLGMWAAEWPPARVAADGSSTGSTNPVLDYHVVYALVGVVLACYAVGSRLGVGRWWSTRAVVRGHRSLL</sequence>
<evidence type="ECO:0000313" key="3">
    <source>
        <dbReference type="EMBL" id="MBB2986504.1"/>
    </source>
</evidence>
<keyword evidence="2" id="KW-0812">Transmembrane</keyword>
<dbReference type="GO" id="GO:0043831">
    <property type="term" value="F:thiosulfate dehydrogenase (quinone) activity"/>
    <property type="evidence" value="ECO:0007669"/>
    <property type="project" value="UniProtKB-EC"/>
</dbReference>
<keyword evidence="3" id="KW-0560">Oxidoreductase</keyword>
<evidence type="ECO:0000256" key="2">
    <source>
        <dbReference type="SAM" id="Phobius"/>
    </source>
</evidence>
<dbReference type="RefSeq" id="WP_184509605.1">
    <property type="nucleotide sequence ID" value="NZ_JACHVT010000003.1"/>
</dbReference>
<feature type="region of interest" description="Disordered" evidence="1">
    <location>
        <begin position="1"/>
        <end position="41"/>
    </location>
</feature>
<evidence type="ECO:0000313" key="4">
    <source>
        <dbReference type="Proteomes" id="UP000590811"/>
    </source>
</evidence>
<dbReference type="Proteomes" id="UP000590811">
    <property type="component" value="Unassembled WGS sequence"/>
</dbReference>
<evidence type="ECO:0000256" key="1">
    <source>
        <dbReference type="SAM" id="MobiDB-lite"/>
    </source>
</evidence>